<comment type="subcellular location">
    <subcellularLocation>
        <location evidence="1">Membrane</location>
        <topology evidence="1">Multi-pass membrane protein</topology>
    </subcellularLocation>
</comment>
<feature type="compositionally biased region" description="Low complexity" evidence="7">
    <location>
        <begin position="68"/>
        <end position="97"/>
    </location>
</feature>
<proteinExistence type="inferred from homology"/>
<evidence type="ECO:0000256" key="3">
    <source>
        <dbReference type="ARBA" id="ARBA00022448"/>
    </source>
</evidence>
<feature type="transmembrane region" description="Helical" evidence="8">
    <location>
        <begin position="452"/>
        <end position="473"/>
    </location>
</feature>
<feature type="transmembrane region" description="Helical" evidence="8">
    <location>
        <begin position="240"/>
        <end position="258"/>
    </location>
</feature>
<keyword evidence="5 8" id="KW-1133">Transmembrane helix</keyword>
<evidence type="ECO:0000256" key="8">
    <source>
        <dbReference type="SAM" id="Phobius"/>
    </source>
</evidence>
<evidence type="ECO:0000256" key="1">
    <source>
        <dbReference type="ARBA" id="ARBA00004141"/>
    </source>
</evidence>
<dbReference type="EMBL" id="CP021111">
    <property type="protein sequence ID" value="ARP94489.1"/>
    <property type="molecule type" value="Genomic_DNA"/>
</dbReference>
<keyword evidence="3" id="KW-0813">Transport</keyword>
<accession>A0A1W6ZAZ1</accession>
<dbReference type="AlphaFoldDB" id="A0A1W6ZAZ1"/>
<dbReference type="KEGG" id="bgm:CAL15_08870"/>
<organism evidence="9 10">
    <name type="scientific">Bordetella genomosp. 13</name>
    <dbReference type="NCBI Taxonomy" id="463040"/>
    <lineage>
        <taxon>Bacteria</taxon>
        <taxon>Pseudomonadati</taxon>
        <taxon>Pseudomonadota</taxon>
        <taxon>Betaproteobacteria</taxon>
        <taxon>Burkholderiales</taxon>
        <taxon>Alcaligenaceae</taxon>
        <taxon>Bordetella</taxon>
    </lineage>
</organism>
<dbReference type="PANTHER" id="PTHR42810:SF4">
    <property type="entry name" value="URIC ACID TRANSPORTER UACT"/>
    <property type="match status" value="1"/>
</dbReference>
<evidence type="ECO:0000256" key="7">
    <source>
        <dbReference type="SAM" id="MobiDB-lite"/>
    </source>
</evidence>
<feature type="transmembrane region" description="Helical" evidence="8">
    <location>
        <begin position="344"/>
        <end position="366"/>
    </location>
</feature>
<reference evidence="9 10" key="1">
    <citation type="submission" date="2017-05" db="EMBL/GenBank/DDBJ databases">
        <title>Complete and WGS of Bordetella genogroups.</title>
        <authorList>
            <person name="Spilker T."/>
            <person name="LiPuma J."/>
        </authorList>
    </citation>
    <scope>NUCLEOTIDE SEQUENCE [LARGE SCALE GENOMIC DNA]</scope>
    <source>
        <strain evidence="9 10">AU7206</strain>
    </source>
</reference>
<keyword evidence="6 8" id="KW-0472">Membrane</keyword>
<feature type="transmembrane region" description="Helical" evidence="8">
    <location>
        <begin position="156"/>
        <end position="174"/>
    </location>
</feature>
<evidence type="ECO:0000256" key="2">
    <source>
        <dbReference type="ARBA" id="ARBA00008821"/>
    </source>
</evidence>
<dbReference type="STRING" id="463040.CAL15_08870"/>
<dbReference type="GO" id="GO:0005886">
    <property type="term" value="C:plasma membrane"/>
    <property type="evidence" value="ECO:0007669"/>
    <property type="project" value="TreeGrafter"/>
</dbReference>
<evidence type="ECO:0000313" key="9">
    <source>
        <dbReference type="EMBL" id="ARP94489.1"/>
    </source>
</evidence>
<dbReference type="NCBIfam" id="NF037981">
    <property type="entry name" value="NCS2_1"/>
    <property type="match status" value="1"/>
</dbReference>
<keyword evidence="10" id="KW-1185">Reference proteome</keyword>
<feature type="transmembrane region" description="Helical" evidence="8">
    <location>
        <begin position="296"/>
        <end position="316"/>
    </location>
</feature>
<feature type="transmembrane region" description="Helical" evidence="8">
    <location>
        <begin position="270"/>
        <end position="289"/>
    </location>
</feature>
<evidence type="ECO:0000256" key="5">
    <source>
        <dbReference type="ARBA" id="ARBA00022989"/>
    </source>
</evidence>
<keyword evidence="4 8" id="KW-0812">Transmembrane</keyword>
<feature type="transmembrane region" description="Helical" evidence="8">
    <location>
        <begin position="423"/>
        <end position="446"/>
    </location>
</feature>
<name>A0A1W6ZAZ1_9BORD</name>
<protein>
    <recommendedName>
        <fullName evidence="11">Xanthine/uracil permease</fullName>
    </recommendedName>
</protein>
<comment type="similarity">
    <text evidence="2">Belongs to the nucleobase:cation symporter-2 (NCS2) (TC 2.A.40) family.</text>
</comment>
<feature type="transmembrane region" description="Helical" evidence="8">
    <location>
        <begin position="485"/>
        <end position="505"/>
    </location>
</feature>
<dbReference type="Pfam" id="PF00860">
    <property type="entry name" value="Xan_ur_permease"/>
    <property type="match status" value="1"/>
</dbReference>
<dbReference type="GO" id="GO:0042907">
    <property type="term" value="F:xanthine transmembrane transporter activity"/>
    <property type="evidence" value="ECO:0007669"/>
    <property type="project" value="TreeGrafter"/>
</dbReference>
<evidence type="ECO:0000256" key="6">
    <source>
        <dbReference type="ARBA" id="ARBA00023136"/>
    </source>
</evidence>
<feature type="region of interest" description="Disordered" evidence="7">
    <location>
        <begin position="55"/>
        <end position="110"/>
    </location>
</feature>
<dbReference type="PANTHER" id="PTHR42810">
    <property type="entry name" value="PURINE PERMEASE C1399.01C-RELATED"/>
    <property type="match status" value="1"/>
</dbReference>
<dbReference type="Proteomes" id="UP000194161">
    <property type="component" value="Chromosome"/>
</dbReference>
<evidence type="ECO:0000256" key="4">
    <source>
        <dbReference type="ARBA" id="ARBA00022692"/>
    </source>
</evidence>
<gene>
    <name evidence="9" type="ORF">CAL15_08870</name>
</gene>
<evidence type="ECO:0008006" key="11">
    <source>
        <dbReference type="Google" id="ProtNLM"/>
    </source>
</evidence>
<sequence length="690" mass="70706">MRRASSGSAASAACRRTAPSAPRFVSIEITASLLLPCGGQCAASPRAGRRRIRRMLMPPSCGPGPGFPASRSPSRPRAPIIRSPSTASPAMPLLPSLRLPPSPSSRRRPPDLVYAADELPTPGALLGLGMQHAATALGLIAYVLAAAHLAGLSTHATSSLVTATVLGMGLATILQAWGGRVGAGALIVHMPDAIVVMVAGTLLLQYGPAALLLAGIVNGLTGLLIGQVIPRLRALFPPPVAGVVICVTGLSLIAPALRHAGGLHDGGYDAGSVLVGAVTLAVIIVLSVWGTRRMRLFALLAGVLAGVALSGVLGRLHGADALLAAPVFALPELVMPTLNVDPGLLVAVALLSVMAQLDTLGTAILLDKMDDADWRRADMRMVGRGMRAGSLSNIFVGLFGGYPSVTSSANIALAHISRSTSRYVGLAAGALLVLLALAPQAMVALTLIPTPVIGAVELYAAAYLIVSGVELIASRAIDARGTFMVGLSFVAGMGVILVPGLPGHFPQSLRFLVENSVIVAGLAAILLNLLFRLGTSRRAVRDLSALPDDTAAHTPHPAAGGLAGAIVDFVETQGAAWGARRDVVRRAASAALEAAEAIAAAGGGRAVREIRGSFDEFNLDIELLHSGPPLQLAGHAPAAADLLDADDDAFHAALDRALPGVSAVLLHRLADRLGAGERGGQSWFRLHFDH</sequence>
<dbReference type="InterPro" id="IPR006043">
    <property type="entry name" value="NCS2"/>
</dbReference>
<evidence type="ECO:0000313" key="10">
    <source>
        <dbReference type="Proteomes" id="UP000194161"/>
    </source>
</evidence>
<feature type="transmembrane region" description="Helical" evidence="8">
    <location>
        <begin position="133"/>
        <end position="150"/>
    </location>
</feature>
<feature type="transmembrane region" description="Helical" evidence="8">
    <location>
        <begin position="511"/>
        <end position="531"/>
    </location>
</feature>